<protein>
    <recommendedName>
        <fullName evidence="1">Fido domain-containing protein</fullName>
    </recommendedName>
</protein>
<gene>
    <name evidence="2" type="ORF">C9I28_26605</name>
</gene>
<keyword evidence="3" id="KW-1185">Reference proteome</keyword>
<sequence>MKRTRHQPSRQGGVQSHAERIGAVTLRERETAAVACLLAFLRWHGTHVSYENAVDIAPVPFGGPSAKLLAHCAFRLGIEAVPVGVDAFGDASFTPLLVTRNSGYAFLLLARQQGRFVVVLPGSAPHVDLLDEGAGLREDIRHCHALTLAPQPGPWFRRRCRNGRLFLNPWLAAYTASYSESAVRQLNLQLGRLERPQGDDTALAGLSLTALLAANRRLCPALPQYFGRFRTVNLRRTSAFVDYRAIPQALEQLLATVTQWTGTTLAAALVAPLAARILVDFLTIHPFVNGNRRVGMALVTHFAAAHGLSVDWRKASRAQLYFAVRCACKGHFRMLERLLADATMAGPAA</sequence>
<evidence type="ECO:0000313" key="3">
    <source>
        <dbReference type="Proteomes" id="UP000240505"/>
    </source>
</evidence>
<feature type="domain" description="Fido" evidence="1">
    <location>
        <begin position="206"/>
        <end position="341"/>
    </location>
</feature>
<dbReference type="SUPFAM" id="SSF140931">
    <property type="entry name" value="Fic-like"/>
    <property type="match status" value="1"/>
</dbReference>
<dbReference type="InterPro" id="IPR003812">
    <property type="entry name" value="Fido"/>
</dbReference>
<dbReference type="OrthoDB" id="9813719at2"/>
<accession>A0A2R4CGM1</accession>
<dbReference type="RefSeq" id="WP_107144132.1">
    <property type="nucleotide sequence ID" value="NZ_CP028324.1"/>
</dbReference>
<dbReference type="Proteomes" id="UP000240505">
    <property type="component" value="Chromosome"/>
</dbReference>
<evidence type="ECO:0000259" key="1">
    <source>
        <dbReference type="PROSITE" id="PS51459"/>
    </source>
</evidence>
<organism evidence="2 3">
    <name type="scientific">Pseudoduganella armeniaca</name>
    <dbReference type="NCBI Taxonomy" id="2072590"/>
    <lineage>
        <taxon>Bacteria</taxon>
        <taxon>Pseudomonadati</taxon>
        <taxon>Pseudomonadota</taxon>
        <taxon>Betaproteobacteria</taxon>
        <taxon>Burkholderiales</taxon>
        <taxon>Oxalobacteraceae</taxon>
        <taxon>Telluria group</taxon>
        <taxon>Pseudoduganella</taxon>
    </lineage>
</organism>
<proteinExistence type="predicted"/>
<evidence type="ECO:0000313" key="2">
    <source>
        <dbReference type="EMBL" id="AVR98807.1"/>
    </source>
</evidence>
<dbReference type="Gene3D" id="1.10.3290.10">
    <property type="entry name" value="Fido-like domain"/>
    <property type="match status" value="1"/>
</dbReference>
<dbReference type="InterPro" id="IPR036597">
    <property type="entry name" value="Fido-like_dom_sf"/>
</dbReference>
<dbReference type="EMBL" id="CP028324">
    <property type="protein sequence ID" value="AVR98807.1"/>
    <property type="molecule type" value="Genomic_DNA"/>
</dbReference>
<name>A0A2R4CGM1_9BURK</name>
<dbReference type="KEGG" id="masz:C9I28_26605"/>
<reference evidence="2 3" key="1">
    <citation type="submission" date="2018-03" db="EMBL/GenBank/DDBJ databases">
        <title>Massilia armeniaca sp. nov., isolated from desert soil.</title>
        <authorList>
            <person name="Huang H."/>
            <person name="Ren M."/>
        </authorList>
    </citation>
    <scope>NUCLEOTIDE SEQUENCE [LARGE SCALE GENOMIC DNA]</scope>
    <source>
        <strain evidence="2 3">ZMN-3</strain>
    </source>
</reference>
<dbReference type="PROSITE" id="PS51459">
    <property type="entry name" value="FIDO"/>
    <property type="match status" value="1"/>
</dbReference>
<dbReference type="Pfam" id="PF02661">
    <property type="entry name" value="Fic"/>
    <property type="match status" value="1"/>
</dbReference>
<dbReference type="AlphaFoldDB" id="A0A2R4CGM1"/>